<dbReference type="RefSeq" id="WP_190258593.1">
    <property type="nucleotide sequence ID" value="NZ_QFGA01000002.1"/>
</dbReference>
<evidence type="ECO:0000256" key="3">
    <source>
        <dbReference type="ARBA" id="ARBA00022630"/>
    </source>
</evidence>
<name>A0A4Y7RAA3_9FIRM</name>
<evidence type="ECO:0000256" key="4">
    <source>
        <dbReference type="ARBA" id="ARBA00022827"/>
    </source>
</evidence>
<dbReference type="Gene3D" id="1.10.540.10">
    <property type="entry name" value="Acyl-CoA dehydrogenase/oxidase, N-terminal domain"/>
    <property type="match status" value="1"/>
</dbReference>
<keyword evidence="3 5" id="KW-0285">Flavoprotein</keyword>
<keyword evidence="5 9" id="KW-0560">Oxidoreductase</keyword>
<gene>
    <name evidence="9" type="primary">mmgC_3</name>
    <name evidence="9" type="ORF">Psch_02940</name>
</gene>
<dbReference type="PANTHER" id="PTHR43884">
    <property type="entry name" value="ACYL-COA DEHYDROGENASE"/>
    <property type="match status" value="1"/>
</dbReference>
<dbReference type="InterPro" id="IPR036250">
    <property type="entry name" value="AcylCo_DH-like_C"/>
</dbReference>
<dbReference type="InterPro" id="IPR009100">
    <property type="entry name" value="AcylCoA_DH/oxidase_NM_dom_sf"/>
</dbReference>
<dbReference type="PANTHER" id="PTHR43884:SF12">
    <property type="entry name" value="ISOVALERYL-COA DEHYDROGENASE, MITOCHONDRIAL-RELATED"/>
    <property type="match status" value="1"/>
</dbReference>
<comment type="caution">
    <text evidence="9">The sequence shown here is derived from an EMBL/GenBank/DDBJ whole genome shotgun (WGS) entry which is preliminary data.</text>
</comment>
<evidence type="ECO:0000256" key="2">
    <source>
        <dbReference type="ARBA" id="ARBA00009347"/>
    </source>
</evidence>
<sequence length="507" mass="56217">MKGFPWWTEEQLAFQQEVRAFCNEIAPIDARTRWTREFPFEIYKEIGKRGYIGAAIPKEYGGLGLGATGACILAEELHTLMPGIGRIVVGNMNGGLRQIIEAGTEEQKKRFLPAIASGEIGAVVITEMTAGTDAAGITLTAKKEGDHYVLNGKKRFIVAAGVADRYFVYARTSDAPEDFKKRRHLTAFVVKKGTPGFSCEKLNEILAFENVQNGSLDFDNVIVSEKDRIGEEGEAWKIMMAGLNFERTVISAGTIGWQRLLLNNAVPYSQRRVQFGKATIDIPANQDKIANIVTRLKVSRIAVYYTAYLWDMEEDVTIEASAVKAYGAEITLQSANDATQIMGGDGVNRFYPVQNVFEVSKTEHVAGGTVEACRLTIFRSALKLMAEDIQMPRRVIDEKLGVPVPAVGPVEKKLAVSEDNLLAVLAEDYKINPGLHMTLGDIKEYIAADDAALEKAIVALEEKGYVMVLRNKKGIQLVKATYDGLKVAHPKEYYRWFPTWATEERVF</sequence>
<proteinExistence type="inferred from homology"/>
<keyword evidence="10" id="KW-1185">Reference proteome</keyword>
<protein>
    <submittedName>
        <fullName evidence="9">Acyl-CoA dehydrogenase</fullName>
        <ecNumber evidence="9">1.3.99.-</ecNumber>
    </submittedName>
</protein>
<dbReference type="GO" id="GO:0050660">
    <property type="term" value="F:flavin adenine dinucleotide binding"/>
    <property type="evidence" value="ECO:0007669"/>
    <property type="project" value="InterPro"/>
</dbReference>
<dbReference type="Pfam" id="PF00441">
    <property type="entry name" value="Acyl-CoA_dh_1"/>
    <property type="match status" value="1"/>
</dbReference>
<dbReference type="Gene3D" id="1.20.140.10">
    <property type="entry name" value="Butyryl-CoA Dehydrogenase, subunit A, domain 3"/>
    <property type="match status" value="1"/>
</dbReference>
<evidence type="ECO:0000259" key="8">
    <source>
        <dbReference type="Pfam" id="PF02771"/>
    </source>
</evidence>
<feature type="domain" description="Acyl-CoA dehydrogenase/oxidase N-terminal" evidence="8">
    <location>
        <begin position="8"/>
        <end position="119"/>
    </location>
</feature>
<dbReference type="Proteomes" id="UP000298324">
    <property type="component" value="Unassembled WGS sequence"/>
</dbReference>
<comment type="similarity">
    <text evidence="2 5">Belongs to the acyl-CoA dehydrogenase family.</text>
</comment>
<dbReference type="SUPFAM" id="SSF56645">
    <property type="entry name" value="Acyl-CoA dehydrogenase NM domain-like"/>
    <property type="match status" value="1"/>
</dbReference>
<evidence type="ECO:0000259" key="6">
    <source>
        <dbReference type="Pfam" id="PF00441"/>
    </source>
</evidence>
<dbReference type="EC" id="1.3.99.-" evidence="9"/>
<dbReference type="Pfam" id="PF02770">
    <property type="entry name" value="Acyl-CoA_dh_M"/>
    <property type="match status" value="1"/>
</dbReference>
<dbReference type="InterPro" id="IPR037069">
    <property type="entry name" value="AcylCoA_DH/ox_N_sf"/>
</dbReference>
<dbReference type="InterPro" id="IPR006091">
    <property type="entry name" value="Acyl-CoA_Oxase/DH_mid-dom"/>
</dbReference>
<organism evidence="9 10">
    <name type="scientific">Pelotomaculum schinkii</name>
    <dbReference type="NCBI Taxonomy" id="78350"/>
    <lineage>
        <taxon>Bacteria</taxon>
        <taxon>Bacillati</taxon>
        <taxon>Bacillota</taxon>
        <taxon>Clostridia</taxon>
        <taxon>Eubacteriales</taxon>
        <taxon>Desulfotomaculaceae</taxon>
        <taxon>Pelotomaculum</taxon>
    </lineage>
</organism>
<dbReference type="InterPro" id="IPR013786">
    <property type="entry name" value="AcylCoA_DH/ox_N"/>
</dbReference>
<dbReference type="SUPFAM" id="SSF47203">
    <property type="entry name" value="Acyl-CoA dehydrogenase C-terminal domain-like"/>
    <property type="match status" value="1"/>
</dbReference>
<comment type="cofactor">
    <cofactor evidence="1 5">
        <name>FAD</name>
        <dbReference type="ChEBI" id="CHEBI:57692"/>
    </cofactor>
</comment>
<keyword evidence="4 5" id="KW-0274">FAD</keyword>
<feature type="domain" description="Acyl-CoA oxidase/dehydrogenase middle" evidence="7">
    <location>
        <begin position="122"/>
        <end position="221"/>
    </location>
</feature>
<dbReference type="InterPro" id="IPR009075">
    <property type="entry name" value="AcylCo_DH/oxidase_C"/>
</dbReference>
<evidence type="ECO:0000313" key="9">
    <source>
        <dbReference type="EMBL" id="TEB05898.1"/>
    </source>
</evidence>
<evidence type="ECO:0000256" key="1">
    <source>
        <dbReference type="ARBA" id="ARBA00001974"/>
    </source>
</evidence>
<dbReference type="Gene3D" id="2.40.110.10">
    <property type="entry name" value="Butyryl-CoA Dehydrogenase, subunit A, domain 2"/>
    <property type="match status" value="1"/>
</dbReference>
<dbReference type="GO" id="GO:0003995">
    <property type="term" value="F:acyl-CoA dehydrogenase activity"/>
    <property type="evidence" value="ECO:0007669"/>
    <property type="project" value="TreeGrafter"/>
</dbReference>
<feature type="domain" description="Acyl-CoA dehydrogenase/oxidase C-terminal" evidence="6">
    <location>
        <begin position="236"/>
        <end position="381"/>
    </location>
</feature>
<dbReference type="AlphaFoldDB" id="A0A4Y7RAA3"/>
<reference evidence="9 10" key="1">
    <citation type="journal article" date="2018" name="Environ. Microbiol.">
        <title>Novel energy conservation strategies and behaviour of Pelotomaculum schinkii driving syntrophic propionate catabolism.</title>
        <authorList>
            <person name="Hidalgo-Ahumada C.A.P."/>
            <person name="Nobu M.K."/>
            <person name="Narihiro T."/>
            <person name="Tamaki H."/>
            <person name="Liu W.T."/>
            <person name="Kamagata Y."/>
            <person name="Stams A.J.M."/>
            <person name="Imachi H."/>
            <person name="Sousa D.Z."/>
        </authorList>
    </citation>
    <scope>NUCLEOTIDE SEQUENCE [LARGE SCALE GENOMIC DNA]</scope>
    <source>
        <strain evidence="9 10">HH</strain>
    </source>
</reference>
<evidence type="ECO:0000256" key="5">
    <source>
        <dbReference type="RuleBase" id="RU362125"/>
    </source>
</evidence>
<dbReference type="EMBL" id="QFGA01000002">
    <property type="protein sequence ID" value="TEB05898.1"/>
    <property type="molecule type" value="Genomic_DNA"/>
</dbReference>
<dbReference type="InterPro" id="IPR046373">
    <property type="entry name" value="Acyl-CoA_Oxase/DH_mid-dom_sf"/>
</dbReference>
<accession>A0A4Y7RAA3</accession>
<dbReference type="Pfam" id="PF02771">
    <property type="entry name" value="Acyl-CoA_dh_N"/>
    <property type="match status" value="1"/>
</dbReference>
<evidence type="ECO:0000259" key="7">
    <source>
        <dbReference type="Pfam" id="PF02770"/>
    </source>
</evidence>
<evidence type="ECO:0000313" key="10">
    <source>
        <dbReference type="Proteomes" id="UP000298324"/>
    </source>
</evidence>